<dbReference type="EMBL" id="JAIUJR010000007">
    <property type="protein sequence ID" value="MCA0133184.1"/>
    <property type="molecule type" value="Genomic_DNA"/>
</dbReference>
<keyword evidence="1" id="KW-1133">Transmembrane helix</keyword>
<sequence>MPTQLVIIHIIELIAAIAGSIYYLKTKDKILKPFVWYLWFVVFVETVGMYGYIMQWNFDNELFIKLKNSAFCENRWLYNTFAFVSLLFYWFFYNSIISDKKSKGLLDVLGILYVVFTLGFFIVTDGFFVKQIPYDAFLETLFIFVAVILYYRQLLIGENVLYFYREPLFYVSTSLLLWHLIITPLVIFDGYFNLINKRFIGFRMNYLLFTNIILYSCYTFGFLYTLQFRKQFRMKK</sequence>
<evidence type="ECO:0000256" key="1">
    <source>
        <dbReference type="SAM" id="Phobius"/>
    </source>
</evidence>
<feature type="transmembrane region" description="Helical" evidence="1">
    <location>
        <begin position="105"/>
        <end position="124"/>
    </location>
</feature>
<evidence type="ECO:0000313" key="3">
    <source>
        <dbReference type="Proteomes" id="UP001198901"/>
    </source>
</evidence>
<name>A0ABS7XUL9_9FLAO</name>
<feature type="transmembrane region" description="Helical" evidence="1">
    <location>
        <begin position="167"/>
        <end position="187"/>
    </location>
</feature>
<feature type="transmembrane region" description="Helical" evidence="1">
    <location>
        <begin position="136"/>
        <end position="155"/>
    </location>
</feature>
<dbReference type="RefSeq" id="WP_224529591.1">
    <property type="nucleotide sequence ID" value="NZ_JAIUJR010000007.1"/>
</dbReference>
<feature type="transmembrane region" description="Helical" evidence="1">
    <location>
        <begin position="6"/>
        <end position="24"/>
    </location>
</feature>
<feature type="transmembrane region" description="Helical" evidence="1">
    <location>
        <begin position="76"/>
        <end position="93"/>
    </location>
</feature>
<protein>
    <submittedName>
        <fullName evidence="2">Uncharacterized protein</fullName>
    </submittedName>
</protein>
<accession>A0ABS7XUL9</accession>
<dbReference type="Proteomes" id="UP001198901">
    <property type="component" value="Unassembled WGS sequence"/>
</dbReference>
<keyword evidence="3" id="KW-1185">Reference proteome</keyword>
<keyword evidence="1" id="KW-0812">Transmembrane</keyword>
<proteinExistence type="predicted"/>
<comment type="caution">
    <text evidence="2">The sequence shown here is derived from an EMBL/GenBank/DDBJ whole genome shotgun (WGS) entry which is preliminary data.</text>
</comment>
<evidence type="ECO:0000313" key="2">
    <source>
        <dbReference type="EMBL" id="MCA0133184.1"/>
    </source>
</evidence>
<feature type="transmembrane region" description="Helical" evidence="1">
    <location>
        <begin position="207"/>
        <end position="226"/>
    </location>
</feature>
<gene>
    <name evidence="2" type="ORF">LBU54_11365</name>
</gene>
<keyword evidence="1" id="KW-0472">Membrane</keyword>
<organism evidence="2 3">
    <name type="scientific">Winogradskyella alexanderae</name>
    <dbReference type="NCBI Taxonomy" id="2877123"/>
    <lineage>
        <taxon>Bacteria</taxon>
        <taxon>Pseudomonadati</taxon>
        <taxon>Bacteroidota</taxon>
        <taxon>Flavobacteriia</taxon>
        <taxon>Flavobacteriales</taxon>
        <taxon>Flavobacteriaceae</taxon>
        <taxon>Winogradskyella</taxon>
    </lineage>
</organism>
<feature type="transmembrane region" description="Helical" evidence="1">
    <location>
        <begin position="36"/>
        <end position="56"/>
    </location>
</feature>
<reference evidence="3" key="1">
    <citation type="submission" date="2023-07" db="EMBL/GenBank/DDBJ databases">
        <authorList>
            <person name="Yue Y."/>
        </authorList>
    </citation>
    <scope>NUCLEOTIDE SEQUENCE [LARGE SCALE GENOMIC DNA]</scope>
    <source>
        <strain evidence="3">D23</strain>
    </source>
</reference>